<evidence type="ECO:0000256" key="1">
    <source>
        <dbReference type="ARBA" id="ARBA00004141"/>
    </source>
</evidence>
<dbReference type="GO" id="GO:0016020">
    <property type="term" value="C:membrane"/>
    <property type="evidence" value="ECO:0007669"/>
    <property type="project" value="UniProtKB-SubCell"/>
</dbReference>
<name>A0A2J7PUK1_9NEOP</name>
<dbReference type="InParanoid" id="A0A2J7PUK1"/>
<accession>A0A2J7PUK1</accession>
<dbReference type="OrthoDB" id="268928at2759"/>
<feature type="transmembrane region" description="Helical" evidence="6">
    <location>
        <begin position="130"/>
        <end position="151"/>
    </location>
</feature>
<protein>
    <submittedName>
        <fullName evidence="7">Transmembrane protein 50A</fullName>
    </submittedName>
</protein>
<keyword evidence="3 6" id="KW-0812">Transmembrane</keyword>
<comment type="subcellular location">
    <subcellularLocation>
        <location evidence="1">Membrane</location>
        <topology evidence="1">Multi-pass membrane protein</topology>
    </subcellularLocation>
</comment>
<feature type="transmembrane region" description="Helical" evidence="6">
    <location>
        <begin position="57"/>
        <end position="76"/>
    </location>
</feature>
<proteinExistence type="inferred from homology"/>
<evidence type="ECO:0000256" key="5">
    <source>
        <dbReference type="ARBA" id="ARBA00023136"/>
    </source>
</evidence>
<dbReference type="PANTHER" id="PTHR13180">
    <property type="entry name" value="SMALL MEMBRANE PROTEIN-RELATED"/>
    <property type="match status" value="1"/>
</dbReference>
<sequence length="161" mass="17763">MAGCLENVQLPPCVWFEGDDKRNAVASIAAGVLFFTGWWFIIDVQAAYPQNEEFNKAYHVCGVFGTLSLFMINSVSNAQIRGDAYSGGCFGSRGARFWLFGGFVMGFGAVIASCWILFADYVAYGEGKQSTWPGVGLFLQNSFIFIGSLVFKFGRSEDHWN</sequence>
<dbReference type="STRING" id="105785.A0A2J7PUK1"/>
<comment type="similarity">
    <text evidence="2">Belongs to the UPF0220 family.</text>
</comment>
<evidence type="ECO:0000256" key="3">
    <source>
        <dbReference type="ARBA" id="ARBA00022692"/>
    </source>
</evidence>
<dbReference type="Pfam" id="PF05255">
    <property type="entry name" value="UPF0220"/>
    <property type="match status" value="1"/>
</dbReference>
<dbReference type="EMBL" id="NEVH01021197">
    <property type="protein sequence ID" value="PNF19994.1"/>
    <property type="molecule type" value="Genomic_DNA"/>
</dbReference>
<feature type="transmembrane region" description="Helical" evidence="6">
    <location>
        <begin position="24"/>
        <end position="42"/>
    </location>
</feature>
<reference evidence="7 8" key="1">
    <citation type="submission" date="2017-12" db="EMBL/GenBank/DDBJ databases">
        <title>Hemimetabolous genomes reveal molecular basis of termite eusociality.</title>
        <authorList>
            <person name="Harrison M.C."/>
            <person name="Jongepier E."/>
            <person name="Robertson H.M."/>
            <person name="Arning N."/>
            <person name="Bitard-Feildel T."/>
            <person name="Chao H."/>
            <person name="Childers C.P."/>
            <person name="Dinh H."/>
            <person name="Doddapaneni H."/>
            <person name="Dugan S."/>
            <person name="Gowin J."/>
            <person name="Greiner C."/>
            <person name="Han Y."/>
            <person name="Hu H."/>
            <person name="Hughes D.S.T."/>
            <person name="Huylmans A.-K."/>
            <person name="Kemena C."/>
            <person name="Kremer L.P.M."/>
            <person name="Lee S.L."/>
            <person name="Lopez-Ezquerra A."/>
            <person name="Mallet L."/>
            <person name="Monroy-Kuhn J.M."/>
            <person name="Moser A."/>
            <person name="Murali S.C."/>
            <person name="Muzny D.M."/>
            <person name="Otani S."/>
            <person name="Piulachs M.-D."/>
            <person name="Poelchau M."/>
            <person name="Qu J."/>
            <person name="Schaub F."/>
            <person name="Wada-Katsumata A."/>
            <person name="Worley K.C."/>
            <person name="Xie Q."/>
            <person name="Ylla G."/>
            <person name="Poulsen M."/>
            <person name="Gibbs R.A."/>
            <person name="Schal C."/>
            <person name="Richards S."/>
            <person name="Belles X."/>
            <person name="Korb J."/>
            <person name="Bornberg-Bauer E."/>
        </authorList>
    </citation>
    <scope>NUCLEOTIDE SEQUENCE [LARGE SCALE GENOMIC DNA]</scope>
    <source>
        <tissue evidence="7">Whole body</tissue>
    </source>
</reference>
<comment type="caution">
    <text evidence="7">The sequence shown here is derived from an EMBL/GenBank/DDBJ whole genome shotgun (WGS) entry which is preliminary data.</text>
</comment>
<evidence type="ECO:0000256" key="6">
    <source>
        <dbReference type="SAM" id="Phobius"/>
    </source>
</evidence>
<dbReference type="AlphaFoldDB" id="A0A2J7PUK1"/>
<evidence type="ECO:0000313" key="7">
    <source>
        <dbReference type="EMBL" id="PNF19994.1"/>
    </source>
</evidence>
<feature type="transmembrane region" description="Helical" evidence="6">
    <location>
        <begin position="97"/>
        <end position="118"/>
    </location>
</feature>
<dbReference type="InterPro" id="IPR007919">
    <property type="entry name" value="UPF0220"/>
</dbReference>
<evidence type="ECO:0000256" key="4">
    <source>
        <dbReference type="ARBA" id="ARBA00022989"/>
    </source>
</evidence>
<keyword evidence="8" id="KW-1185">Reference proteome</keyword>
<keyword evidence="4 6" id="KW-1133">Transmembrane helix</keyword>
<dbReference type="FunCoup" id="A0A2J7PUK1">
    <property type="interactions" value="896"/>
</dbReference>
<evidence type="ECO:0000256" key="2">
    <source>
        <dbReference type="ARBA" id="ARBA00005335"/>
    </source>
</evidence>
<dbReference type="Proteomes" id="UP000235965">
    <property type="component" value="Unassembled WGS sequence"/>
</dbReference>
<organism evidence="7 8">
    <name type="scientific">Cryptotermes secundus</name>
    <dbReference type="NCBI Taxonomy" id="105785"/>
    <lineage>
        <taxon>Eukaryota</taxon>
        <taxon>Metazoa</taxon>
        <taxon>Ecdysozoa</taxon>
        <taxon>Arthropoda</taxon>
        <taxon>Hexapoda</taxon>
        <taxon>Insecta</taxon>
        <taxon>Pterygota</taxon>
        <taxon>Neoptera</taxon>
        <taxon>Polyneoptera</taxon>
        <taxon>Dictyoptera</taxon>
        <taxon>Blattodea</taxon>
        <taxon>Blattoidea</taxon>
        <taxon>Termitoidae</taxon>
        <taxon>Kalotermitidae</taxon>
        <taxon>Cryptotermitinae</taxon>
        <taxon>Cryptotermes</taxon>
    </lineage>
</organism>
<gene>
    <name evidence="7" type="primary">TMEM50A</name>
    <name evidence="7" type="ORF">B7P43_G08651</name>
</gene>
<evidence type="ECO:0000313" key="8">
    <source>
        <dbReference type="Proteomes" id="UP000235965"/>
    </source>
</evidence>
<keyword evidence="5 6" id="KW-0472">Membrane</keyword>